<dbReference type="Gene3D" id="1.20.1280.50">
    <property type="match status" value="1"/>
</dbReference>
<proteinExistence type="predicted"/>
<organism evidence="2 3">
    <name type="scientific">Frankliniella occidentalis</name>
    <name type="common">Western flower thrips</name>
    <name type="synonym">Euthrips occidentalis</name>
    <dbReference type="NCBI Taxonomy" id="133901"/>
    <lineage>
        <taxon>Eukaryota</taxon>
        <taxon>Metazoa</taxon>
        <taxon>Ecdysozoa</taxon>
        <taxon>Arthropoda</taxon>
        <taxon>Hexapoda</taxon>
        <taxon>Insecta</taxon>
        <taxon>Pterygota</taxon>
        <taxon>Neoptera</taxon>
        <taxon>Paraneoptera</taxon>
        <taxon>Thysanoptera</taxon>
        <taxon>Terebrantia</taxon>
        <taxon>Thripoidea</taxon>
        <taxon>Thripidae</taxon>
        <taxon>Frankliniella</taxon>
    </lineage>
</organism>
<dbReference type="GeneID" id="113211242"/>
<dbReference type="CDD" id="cd09917">
    <property type="entry name" value="F-box_SF"/>
    <property type="match status" value="1"/>
</dbReference>
<dbReference type="Gene3D" id="3.80.10.10">
    <property type="entry name" value="Ribonuclease Inhibitor"/>
    <property type="match status" value="1"/>
</dbReference>
<evidence type="ECO:0000313" key="2">
    <source>
        <dbReference type="Proteomes" id="UP000504606"/>
    </source>
</evidence>
<dbReference type="InterPro" id="IPR036047">
    <property type="entry name" value="F-box-like_dom_sf"/>
</dbReference>
<dbReference type="Pfam" id="PF12937">
    <property type="entry name" value="F-box-like"/>
    <property type="match status" value="1"/>
</dbReference>
<name>A0A9C6WYB1_FRAOC</name>
<accession>A0A9C6WYB1</accession>
<sequence length="453" mass="49937">MELLPDNVLLEVMQCLDLADLLACRLVCRRLGALAMLPEAWRHQSLDLVCIDDGYGLNGPRHNECAVLQLAPCLREWELIIPLEKFHTLYTTTRCAVHTLTFCVEEMSGKDALQVSLLIRNQAALGRLRRLSIGSHVWRSTMDAEDAAVLLGTVAATTSCLEELQLLGFDCYPPSTLAGLHRSFPGASLKSFEHDLEECPEAEPFCEFILSTHATTLESVKLGCYYFTSTSTAALLAGIPNLRSLQCGMMPGLEAVAGCEQLRDLELCVAYDGEALAAAEFLRRATQLVKVTLDYDEVGMAPSLDVDFVLALTATEHSRLEALSIKTRDGGPFPQQQSLLKALPHLPALKHLEVHAEATDELLLGSTPATAPALRTLKVSRIDVKCAHDALHRDAVQKLMSLNPDLKFFTYKLSYCYTDDRCAWCSLGCHQEMRDDSGPPPKYCANYATIPRL</sequence>
<reference evidence="3 4" key="1">
    <citation type="submission" date="2025-04" db="UniProtKB">
        <authorList>
            <consortium name="RefSeq"/>
        </authorList>
    </citation>
    <scope>IDENTIFICATION</scope>
    <source>
        <tissue evidence="3 4">Whole organism</tissue>
    </source>
</reference>
<evidence type="ECO:0000313" key="3">
    <source>
        <dbReference type="RefSeq" id="XP_052124039.1"/>
    </source>
</evidence>
<evidence type="ECO:0000259" key="1">
    <source>
        <dbReference type="PROSITE" id="PS50181"/>
    </source>
</evidence>
<dbReference type="KEGG" id="foc:113211242"/>
<dbReference type="RefSeq" id="XP_052124041.1">
    <property type="nucleotide sequence ID" value="XM_052268081.1"/>
</dbReference>
<evidence type="ECO:0000313" key="4">
    <source>
        <dbReference type="RefSeq" id="XP_052124041.1"/>
    </source>
</evidence>
<dbReference type="InterPro" id="IPR032675">
    <property type="entry name" value="LRR_dom_sf"/>
</dbReference>
<dbReference type="Proteomes" id="UP000504606">
    <property type="component" value="Unplaced"/>
</dbReference>
<dbReference type="SMART" id="SM00256">
    <property type="entry name" value="FBOX"/>
    <property type="match status" value="1"/>
</dbReference>
<dbReference type="AlphaFoldDB" id="A0A9C6WYB1"/>
<protein>
    <submittedName>
        <fullName evidence="3 4">Uncharacterized protein LOC113211242 isoform X1</fullName>
    </submittedName>
</protein>
<dbReference type="OrthoDB" id="10257471at2759"/>
<dbReference type="RefSeq" id="XP_052124039.1">
    <property type="nucleotide sequence ID" value="XM_052268079.1"/>
</dbReference>
<dbReference type="PROSITE" id="PS50181">
    <property type="entry name" value="FBOX"/>
    <property type="match status" value="1"/>
</dbReference>
<dbReference type="SUPFAM" id="SSF81383">
    <property type="entry name" value="F-box domain"/>
    <property type="match status" value="1"/>
</dbReference>
<feature type="domain" description="F-box" evidence="1">
    <location>
        <begin position="1"/>
        <end position="44"/>
    </location>
</feature>
<gene>
    <name evidence="3 4" type="primary">LOC113211242</name>
</gene>
<keyword evidence="2" id="KW-1185">Reference proteome</keyword>
<dbReference type="InterPro" id="IPR001810">
    <property type="entry name" value="F-box_dom"/>
</dbReference>